<name>A0A0C3DC84_9AGAM</name>
<dbReference type="Proteomes" id="UP000053989">
    <property type="component" value="Unassembled WGS sequence"/>
</dbReference>
<feature type="region of interest" description="Disordered" evidence="1">
    <location>
        <begin position="160"/>
        <end position="201"/>
    </location>
</feature>
<gene>
    <name evidence="2" type="ORF">SCLCIDRAFT_31725</name>
</gene>
<dbReference type="EMBL" id="KN822174">
    <property type="protein sequence ID" value="KIM53671.1"/>
    <property type="molecule type" value="Genomic_DNA"/>
</dbReference>
<dbReference type="Gene3D" id="3.30.40.10">
    <property type="entry name" value="Zinc/RING finger domain, C3HC4 (zinc finger)"/>
    <property type="match status" value="1"/>
</dbReference>
<feature type="compositionally biased region" description="Polar residues" evidence="1">
    <location>
        <begin position="1"/>
        <end position="10"/>
    </location>
</feature>
<evidence type="ECO:0000313" key="3">
    <source>
        <dbReference type="Proteomes" id="UP000053989"/>
    </source>
</evidence>
<dbReference type="HOGENOM" id="CLU_900657_0_0_1"/>
<organism evidence="2 3">
    <name type="scientific">Scleroderma citrinum Foug A</name>
    <dbReference type="NCBI Taxonomy" id="1036808"/>
    <lineage>
        <taxon>Eukaryota</taxon>
        <taxon>Fungi</taxon>
        <taxon>Dikarya</taxon>
        <taxon>Basidiomycota</taxon>
        <taxon>Agaricomycotina</taxon>
        <taxon>Agaricomycetes</taxon>
        <taxon>Agaricomycetidae</taxon>
        <taxon>Boletales</taxon>
        <taxon>Sclerodermatineae</taxon>
        <taxon>Sclerodermataceae</taxon>
        <taxon>Scleroderma</taxon>
    </lineage>
</organism>
<evidence type="ECO:0000313" key="2">
    <source>
        <dbReference type="EMBL" id="KIM53671.1"/>
    </source>
</evidence>
<protein>
    <submittedName>
        <fullName evidence="2">Uncharacterized protein</fullName>
    </submittedName>
</protein>
<dbReference type="AlphaFoldDB" id="A0A0C3DC84"/>
<proteinExistence type="predicted"/>
<dbReference type="OrthoDB" id="2686438at2759"/>
<dbReference type="InterPro" id="IPR013083">
    <property type="entry name" value="Znf_RING/FYVE/PHD"/>
</dbReference>
<evidence type="ECO:0000256" key="1">
    <source>
        <dbReference type="SAM" id="MobiDB-lite"/>
    </source>
</evidence>
<keyword evidence="3" id="KW-1185">Reference proteome</keyword>
<reference evidence="2 3" key="1">
    <citation type="submission" date="2014-04" db="EMBL/GenBank/DDBJ databases">
        <authorList>
            <consortium name="DOE Joint Genome Institute"/>
            <person name="Kuo A."/>
            <person name="Kohler A."/>
            <person name="Nagy L.G."/>
            <person name="Floudas D."/>
            <person name="Copeland A."/>
            <person name="Barry K.W."/>
            <person name="Cichocki N."/>
            <person name="Veneault-Fourrey C."/>
            <person name="LaButti K."/>
            <person name="Lindquist E.A."/>
            <person name="Lipzen A."/>
            <person name="Lundell T."/>
            <person name="Morin E."/>
            <person name="Murat C."/>
            <person name="Sun H."/>
            <person name="Tunlid A."/>
            <person name="Henrissat B."/>
            <person name="Grigoriev I.V."/>
            <person name="Hibbett D.S."/>
            <person name="Martin F."/>
            <person name="Nordberg H.P."/>
            <person name="Cantor M.N."/>
            <person name="Hua S.X."/>
        </authorList>
    </citation>
    <scope>NUCLEOTIDE SEQUENCE [LARGE SCALE GENOMIC DNA]</scope>
    <source>
        <strain evidence="2 3">Foug A</strain>
    </source>
</reference>
<dbReference type="InParanoid" id="A0A0C3DC84"/>
<reference evidence="3" key="2">
    <citation type="submission" date="2015-01" db="EMBL/GenBank/DDBJ databases">
        <title>Evolutionary Origins and Diversification of the Mycorrhizal Mutualists.</title>
        <authorList>
            <consortium name="DOE Joint Genome Institute"/>
            <consortium name="Mycorrhizal Genomics Consortium"/>
            <person name="Kohler A."/>
            <person name="Kuo A."/>
            <person name="Nagy L.G."/>
            <person name="Floudas D."/>
            <person name="Copeland A."/>
            <person name="Barry K.W."/>
            <person name="Cichocki N."/>
            <person name="Veneault-Fourrey C."/>
            <person name="LaButti K."/>
            <person name="Lindquist E.A."/>
            <person name="Lipzen A."/>
            <person name="Lundell T."/>
            <person name="Morin E."/>
            <person name="Murat C."/>
            <person name="Riley R."/>
            <person name="Ohm R."/>
            <person name="Sun H."/>
            <person name="Tunlid A."/>
            <person name="Henrissat B."/>
            <person name="Grigoriev I.V."/>
            <person name="Hibbett D.S."/>
            <person name="Martin F."/>
        </authorList>
    </citation>
    <scope>NUCLEOTIDE SEQUENCE [LARGE SCALE GENOMIC DNA]</scope>
    <source>
        <strain evidence="3">Foug A</strain>
    </source>
</reference>
<feature type="region of interest" description="Disordered" evidence="1">
    <location>
        <begin position="1"/>
        <end position="52"/>
    </location>
</feature>
<sequence length="309" mass="33868">MSHWPESNNLDGEETGGFPPSQQPYGIPDYSGYPNVAVQAPHGVGGPTANYQQPQLPQQRYEFANANAHFGNQYQPYQHPMSPTQGTYSSSYPTTAIRTPQEPRGMHTVTTHPMTPSFDMYPPVGTAPSTTSSHTSMSYEQHMYRSPVPSSANYGLVQGTPRTQNISRPMQPAPAAPVQSSRISEELPQPAGSTSAATSTAGFPCKWSRRSRCPVSLEGDKNSVARHLRDYHGFVCDGEAVACAWEQCGISLQRRNVARHIVACHLEVKVYCKSCGIPLSRPDAGKKHEKYCTKGDTQQGGSANHYHWM</sequence>
<accession>A0A0C3DC84</accession>